<evidence type="ECO:0000313" key="8">
    <source>
        <dbReference type="Proteomes" id="UP000000211"/>
    </source>
</evidence>
<keyword evidence="2" id="KW-0378">Hydrolase</keyword>
<dbReference type="InterPro" id="IPR014017">
    <property type="entry name" value="DNA_helicase_UvrD-like_C"/>
</dbReference>
<dbReference type="AlphaFoldDB" id="K7QWX5"/>
<evidence type="ECO:0000259" key="6">
    <source>
        <dbReference type="Pfam" id="PF13361"/>
    </source>
</evidence>
<reference evidence="7 8" key="1">
    <citation type="journal article" date="2013" name="Genome Announc.">
        <title>Whole Genome Sequencing of Thermus oshimai JL-2 and Thermus thermophilus JL-18, Incomplete Denitrifiers from the United States Great Basin.</title>
        <authorList>
            <person name="Murugapiran S.K."/>
            <person name="Huntemann M."/>
            <person name="Wei C.L."/>
            <person name="Han J."/>
            <person name="Detter J.C."/>
            <person name="Han C.S."/>
            <person name="Erkkila T.H."/>
            <person name="Teshima H."/>
            <person name="Chen A."/>
            <person name="Kyrpides N."/>
            <person name="Mavrommatis K."/>
            <person name="Markowitz V."/>
            <person name="Szeto E."/>
            <person name="Ivanova N."/>
            <person name="Pagani I."/>
            <person name="Lam J."/>
            <person name="McDonald A.I."/>
            <person name="Dodsworth J.A."/>
            <person name="Pati A."/>
            <person name="Goodwin L."/>
            <person name="Peters L."/>
            <person name="Pitluck S."/>
            <person name="Woyke T."/>
            <person name="Hedlund B.P."/>
        </authorList>
    </citation>
    <scope>NUCLEOTIDE SEQUENCE</scope>
    <source>
        <strain evidence="7 8">JL-2</strain>
        <plasmid evidence="7">pTHEOS01</plasmid>
    </source>
</reference>
<dbReference type="InterPro" id="IPR027417">
    <property type="entry name" value="P-loop_NTPase"/>
</dbReference>
<feature type="region of interest" description="Disordered" evidence="5">
    <location>
        <begin position="506"/>
        <end position="539"/>
    </location>
</feature>
<dbReference type="EMBL" id="CP003250">
    <property type="protein sequence ID" value="AFV77396.1"/>
    <property type="molecule type" value="Genomic_DNA"/>
</dbReference>
<gene>
    <name evidence="7" type="ORF">Theos_2419</name>
</gene>
<dbReference type="GO" id="GO:0003677">
    <property type="term" value="F:DNA binding"/>
    <property type="evidence" value="ECO:0007669"/>
    <property type="project" value="InterPro"/>
</dbReference>
<evidence type="ECO:0000256" key="3">
    <source>
        <dbReference type="ARBA" id="ARBA00022806"/>
    </source>
</evidence>
<dbReference type="GO" id="GO:0005524">
    <property type="term" value="F:ATP binding"/>
    <property type="evidence" value="ECO:0007669"/>
    <property type="project" value="UniProtKB-KW"/>
</dbReference>
<dbReference type="PANTHER" id="PTHR11070">
    <property type="entry name" value="UVRD / RECB / PCRA DNA HELICASE FAMILY MEMBER"/>
    <property type="match status" value="1"/>
</dbReference>
<keyword evidence="4" id="KW-0067">ATP-binding</keyword>
<sequence>MASSLSKAELVPTPEQEKALHLYRSRQDFKLVAVAGSGKTTTLRLMAESFPRRHIAYLAFNRAMKEEARRKFPPNTRVFTLHALAYRRTVPGTPYEAKFRLGNGQVRPVHVRERLQVDPLLAYVVRSGLERFIRSGDPEPLPRHLPRDWRKTVEARGPSGFAEVERAVKGVALLWKAMRDPKDPFPLSHDGYVRIWREEGAGGDPPAGVILVDEAQDLDPNFLTVLSGWRGKAQQVFVGDPRQQIYGWRGAVNAMGEIDLPESPLTWSFRFGEPLASFVQAVTARQTQGLVPLVGRAGWATEVHVNLFPTPPFTILTRSNLGLVTALLEGAQLFSLQKEEAHVVGGVEELVWLLTDLQAIKEGGERPRPHPELLGISKWEEVESLAEYSIVLNRLLRLAKEYDLEALAHKIAQLHGPEEGAKLVLSTAHKAKGREWDRVLLWEDFYWVAAYRWFFPNTAPPPSEPSPEFLEEENIFYVAMTRARLGLHISLPEALAEEEAKRILDRLSQGVPSGEDRGEDERGETLPAPFTGPTPVSPKEATFPLPSLYDRLLSEALNGGRDPLLHLLRDDLARLSALSPTPLPPEVAQALWERARPEEALGAIREGLGAMWREDPYELLRAINALALLGGRNPRKLAKILGDRFPGGEEAEDLLFVARARKRELMGRSLAEFWRGLGASVRHPLLKAYARARS</sequence>
<evidence type="ECO:0000313" key="7">
    <source>
        <dbReference type="EMBL" id="AFV77396.1"/>
    </source>
</evidence>
<dbReference type="GO" id="GO:0031297">
    <property type="term" value="P:replication fork processing"/>
    <property type="evidence" value="ECO:0007669"/>
    <property type="project" value="TreeGrafter"/>
</dbReference>
<dbReference type="Pfam" id="PF13361">
    <property type="entry name" value="UvrD_C"/>
    <property type="match status" value="1"/>
</dbReference>
<dbReference type="PANTHER" id="PTHR11070:SF30">
    <property type="entry name" value="F-BOX DNA HELICASE 1"/>
    <property type="match status" value="1"/>
</dbReference>
<keyword evidence="3 7" id="KW-0347">Helicase</keyword>
<accession>K7QWX5</accession>
<evidence type="ECO:0000256" key="4">
    <source>
        <dbReference type="ARBA" id="ARBA00022840"/>
    </source>
</evidence>
<dbReference type="Pfam" id="PF13245">
    <property type="entry name" value="AAA_19"/>
    <property type="match status" value="1"/>
</dbReference>
<dbReference type="Gene3D" id="3.40.50.300">
    <property type="entry name" value="P-loop containing nucleotide triphosphate hydrolases"/>
    <property type="match status" value="3"/>
</dbReference>
<dbReference type="SUPFAM" id="SSF52540">
    <property type="entry name" value="P-loop containing nucleoside triphosphate hydrolases"/>
    <property type="match status" value="1"/>
</dbReference>
<dbReference type="KEGG" id="tos:Theos_2419"/>
<evidence type="ECO:0000256" key="5">
    <source>
        <dbReference type="SAM" id="MobiDB-lite"/>
    </source>
</evidence>
<dbReference type="GO" id="GO:0043138">
    <property type="term" value="F:3'-5' DNA helicase activity"/>
    <property type="evidence" value="ECO:0007669"/>
    <property type="project" value="TreeGrafter"/>
</dbReference>
<dbReference type="OrthoDB" id="9765670at2"/>
<dbReference type="HOGENOM" id="CLU_023291_2_0_0"/>
<dbReference type="InterPro" id="IPR000212">
    <property type="entry name" value="DNA_helicase_UvrD/REP"/>
</dbReference>
<name>K7QWX5_THEOS</name>
<evidence type="ECO:0000256" key="1">
    <source>
        <dbReference type="ARBA" id="ARBA00022741"/>
    </source>
</evidence>
<dbReference type="Proteomes" id="UP000000211">
    <property type="component" value="Plasmid pTHEOS01"/>
</dbReference>
<proteinExistence type="predicted"/>
<keyword evidence="1" id="KW-0547">Nucleotide-binding</keyword>
<keyword evidence="8" id="KW-1185">Reference proteome</keyword>
<geneLocation type="plasmid" evidence="7 8">
    <name>pTHEOS01</name>
</geneLocation>
<feature type="domain" description="UvrD-like helicase C-terminal" evidence="6">
    <location>
        <begin position="415"/>
        <end position="491"/>
    </location>
</feature>
<keyword evidence="7" id="KW-0614">Plasmid</keyword>
<dbReference type="PATRIC" id="fig|751945.3.peg.2359"/>
<dbReference type="GO" id="GO:0016787">
    <property type="term" value="F:hydrolase activity"/>
    <property type="evidence" value="ECO:0007669"/>
    <property type="project" value="UniProtKB-KW"/>
</dbReference>
<feature type="compositionally biased region" description="Basic and acidic residues" evidence="5">
    <location>
        <begin position="514"/>
        <end position="524"/>
    </location>
</feature>
<protein>
    <submittedName>
        <fullName evidence="7">DNA/RNA helicase, superfamily I</fullName>
    </submittedName>
</protein>
<dbReference type="RefSeq" id="WP_015065390.1">
    <property type="nucleotide sequence ID" value="NC_019387.1"/>
</dbReference>
<dbReference type="GO" id="GO:0000724">
    <property type="term" value="P:double-strand break repair via homologous recombination"/>
    <property type="evidence" value="ECO:0007669"/>
    <property type="project" value="TreeGrafter"/>
</dbReference>
<organism evidence="7 8">
    <name type="scientific">Thermus oshimai JL-2</name>
    <dbReference type="NCBI Taxonomy" id="751945"/>
    <lineage>
        <taxon>Bacteria</taxon>
        <taxon>Thermotogati</taxon>
        <taxon>Deinococcota</taxon>
        <taxon>Deinococci</taxon>
        <taxon>Thermales</taxon>
        <taxon>Thermaceae</taxon>
        <taxon>Thermus</taxon>
    </lineage>
</organism>
<evidence type="ECO:0000256" key="2">
    <source>
        <dbReference type="ARBA" id="ARBA00022801"/>
    </source>
</evidence>